<sequence length="338" mass="40095">MSFTHKMYSCRFCKKEFSSSQRLFSHLQKKNPCHPTLVIPKKNIDISTNEINDINIVNLIPSKNDSFLNPYEDAINKINESDIQNLLFLQQTDKMCCYCNKEFKNKLGLSYHLTSCLSKREHDITTRNKITEFINKCKDVINGQNILLQEQNHKNKILEQIINEDSVNKTKIIAHQTKIQEKTIDMLTYLQQHHKNTPNLEFPELKLSDDEVKQYIWLTNPLFHVVKKVFLDGKNKDEISMWCLDASREKFAIRDKDTWDIDYGCKKLINFAFNNVHNEFQRYVIKQTNTIRLFEKNENRDDILDINHRVINMHNDKAKKQFIQDACNEFNINKLFLD</sequence>
<proteinExistence type="predicted"/>
<dbReference type="InterPro" id="IPR013087">
    <property type="entry name" value="Znf_C2H2_type"/>
</dbReference>
<dbReference type="AlphaFoldDB" id="A0A6C0LYI9"/>
<organism evidence="2">
    <name type="scientific">viral metagenome</name>
    <dbReference type="NCBI Taxonomy" id="1070528"/>
    <lineage>
        <taxon>unclassified sequences</taxon>
        <taxon>metagenomes</taxon>
        <taxon>organismal metagenomes</taxon>
    </lineage>
</organism>
<name>A0A6C0LYI9_9ZZZZ</name>
<evidence type="ECO:0000313" key="2">
    <source>
        <dbReference type="EMBL" id="QHU35916.1"/>
    </source>
</evidence>
<feature type="domain" description="C2H2-type" evidence="1">
    <location>
        <begin position="8"/>
        <end position="34"/>
    </location>
</feature>
<evidence type="ECO:0000259" key="1">
    <source>
        <dbReference type="PROSITE" id="PS50157"/>
    </source>
</evidence>
<dbReference type="EMBL" id="MN740615">
    <property type="protein sequence ID" value="QHU35916.1"/>
    <property type="molecule type" value="Genomic_DNA"/>
</dbReference>
<reference evidence="2" key="1">
    <citation type="journal article" date="2020" name="Nature">
        <title>Giant virus diversity and host interactions through global metagenomics.</title>
        <authorList>
            <person name="Schulz F."/>
            <person name="Roux S."/>
            <person name="Paez-Espino D."/>
            <person name="Jungbluth S."/>
            <person name="Walsh D.A."/>
            <person name="Denef V.J."/>
            <person name="McMahon K.D."/>
            <person name="Konstantinidis K.T."/>
            <person name="Eloe-Fadrosh E.A."/>
            <person name="Kyrpides N.C."/>
            <person name="Woyke T."/>
        </authorList>
    </citation>
    <scope>NUCLEOTIDE SEQUENCE</scope>
    <source>
        <strain evidence="2">GVMAG-S-1035085-51</strain>
    </source>
</reference>
<protein>
    <recommendedName>
        <fullName evidence="1">C2H2-type domain-containing protein</fullName>
    </recommendedName>
</protein>
<accession>A0A6C0LYI9</accession>
<dbReference type="PROSITE" id="PS50157">
    <property type="entry name" value="ZINC_FINGER_C2H2_2"/>
    <property type="match status" value="1"/>
</dbReference>